<evidence type="ECO:0000313" key="1">
    <source>
        <dbReference type="EMBL" id="MBB5807864.1"/>
    </source>
</evidence>
<reference evidence="1 2" key="1">
    <citation type="submission" date="2020-08" db="EMBL/GenBank/DDBJ databases">
        <title>Sequencing the genomes of 1000 actinobacteria strains.</title>
        <authorList>
            <person name="Klenk H.-P."/>
        </authorList>
    </citation>
    <scope>NUCLEOTIDE SEQUENCE [LARGE SCALE GENOMIC DNA]</scope>
    <source>
        <strain evidence="1 2">DSM 45486</strain>
    </source>
</reference>
<evidence type="ECO:0000313" key="2">
    <source>
        <dbReference type="Proteomes" id="UP000552097"/>
    </source>
</evidence>
<sequence>MTDEEREWVAEEAPRMFAVVERDPEFQVAAWGLAFEDSAQVVSEDGTVRMNLQGPESCLHLFRGSELMWLDDVPHVPAACLPDHQVRPG</sequence>
<proteinExistence type="predicted"/>
<dbReference type="RefSeq" id="WP_184927853.1">
    <property type="nucleotide sequence ID" value="NZ_JACHMO010000001.1"/>
</dbReference>
<dbReference type="Proteomes" id="UP000552097">
    <property type="component" value="Unassembled WGS sequence"/>
</dbReference>
<keyword evidence="2" id="KW-1185">Reference proteome</keyword>
<gene>
    <name evidence="1" type="ORF">F4560_007632</name>
</gene>
<organism evidence="1 2">
    <name type="scientific">Saccharothrix ecbatanensis</name>
    <dbReference type="NCBI Taxonomy" id="1105145"/>
    <lineage>
        <taxon>Bacteria</taxon>
        <taxon>Bacillati</taxon>
        <taxon>Actinomycetota</taxon>
        <taxon>Actinomycetes</taxon>
        <taxon>Pseudonocardiales</taxon>
        <taxon>Pseudonocardiaceae</taxon>
        <taxon>Saccharothrix</taxon>
    </lineage>
</organism>
<dbReference type="AlphaFoldDB" id="A0A7W9HTU9"/>
<comment type="caution">
    <text evidence="1">The sequence shown here is derived from an EMBL/GenBank/DDBJ whole genome shotgun (WGS) entry which is preliminary data.</text>
</comment>
<protein>
    <submittedName>
        <fullName evidence="1">Uncharacterized protein</fullName>
    </submittedName>
</protein>
<dbReference type="EMBL" id="JACHMO010000001">
    <property type="protein sequence ID" value="MBB5807864.1"/>
    <property type="molecule type" value="Genomic_DNA"/>
</dbReference>
<name>A0A7W9HTU9_9PSEU</name>
<accession>A0A7W9HTU9</accession>